<accession>A0A2G5B163</accession>
<feature type="compositionally biased region" description="Polar residues" evidence="1">
    <location>
        <begin position="441"/>
        <end position="452"/>
    </location>
</feature>
<name>A0A2G5B163_COERN</name>
<dbReference type="SUPFAM" id="SSF53098">
    <property type="entry name" value="Ribonuclease H-like"/>
    <property type="match status" value="1"/>
</dbReference>
<dbReference type="GO" id="GO:0003676">
    <property type="term" value="F:nucleic acid binding"/>
    <property type="evidence" value="ECO:0007669"/>
    <property type="project" value="InterPro"/>
</dbReference>
<dbReference type="STRING" id="763665.A0A2G5B163"/>
<feature type="region of interest" description="Disordered" evidence="1">
    <location>
        <begin position="895"/>
        <end position="930"/>
    </location>
</feature>
<feature type="compositionally biased region" description="Low complexity" evidence="1">
    <location>
        <begin position="564"/>
        <end position="576"/>
    </location>
</feature>
<evidence type="ECO:0000313" key="4">
    <source>
        <dbReference type="Proteomes" id="UP000242474"/>
    </source>
</evidence>
<feature type="compositionally biased region" description="Pro residues" evidence="1">
    <location>
        <begin position="710"/>
        <end position="725"/>
    </location>
</feature>
<feature type="compositionally biased region" description="Acidic residues" evidence="1">
    <location>
        <begin position="492"/>
        <end position="506"/>
    </location>
</feature>
<dbReference type="OrthoDB" id="5599381at2759"/>
<keyword evidence="4" id="KW-1185">Reference proteome</keyword>
<feature type="region of interest" description="Disordered" evidence="1">
    <location>
        <begin position="710"/>
        <end position="747"/>
    </location>
</feature>
<dbReference type="PROSITE" id="PS50994">
    <property type="entry name" value="INTEGRASE"/>
    <property type="match status" value="1"/>
</dbReference>
<dbReference type="PANTHER" id="PTHR37984:SF5">
    <property type="entry name" value="PROTEIN NYNRIN-LIKE"/>
    <property type="match status" value="1"/>
</dbReference>
<feature type="region of interest" description="Disordered" evidence="1">
    <location>
        <begin position="429"/>
        <end position="583"/>
    </location>
</feature>
<feature type="compositionally biased region" description="Acidic residues" evidence="1">
    <location>
        <begin position="517"/>
        <end position="537"/>
    </location>
</feature>
<proteinExistence type="predicted"/>
<evidence type="ECO:0000259" key="2">
    <source>
        <dbReference type="PROSITE" id="PS50994"/>
    </source>
</evidence>
<dbReference type="AlphaFoldDB" id="A0A2G5B163"/>
<dbReference type="GO" id="GO:0005634">
    <property type="term" value="C:nucleus"/>
    <property type="evidence" value="ECO:0007669"/>
    <property type="project" value="UniProtKB-ARBA"/>
</dbReference>
<gene>
    <name evidence="3" type="ORF">COEREDRAFT_12265</name>
</gene>
<sequence length="978" mass="106451">MLTHTPMVMSKLHRPGEHLYIDFCHVGNMGEEAMDALVAIDSASGFMQVFPVLDQTAATLIEILNNGWFNMLKKTLVFQVNRVPNSKGIPNCLRGLASSRVAWGGCQPIPGLATNIFGILRFLTSDNGPQLVSTAFSDFLHDMGVKHIPTSLYHPQADMAEAAVKKFKTSLQRCCADEPGVLGWTRFVPCIVAAYAVTRSETMSMTPAAFFFSTDAVHGDEAFTLRPFEGKQLSAEQLADLAWQQVENHCTIVRTRANAQANRGIRTHWFEPGEWVTIRTRPYPVNLAELGTRRRSPYQVVVQYGPTYHLAYADSTPFTSGVPGDTLMAYNFDDDADIDDVAPSPTDDTEVSGNNNSNDSDDEDDDGQLHLNFRGESSAGRMAICTGTRANAGGLANIHGTQAYSLASSALNLPPASFISYVNHHTPRDDASFSPPDICSTPGTSIGASSAEPSDVRISEPEPANNKITIESEDSDANTTDNSETADNNSSSEDEPADDDATDSDSDYGYPSNNNESSDDSESDTESEHSDPDDDDQAPANTETPEPANIGGEQLGDSTSPAEPSGTSPGWSSSSSRNVDMQVSVMLPPPIPAQAAPVHKMASTQTETLYAHMEMTDTDVEMTPAPRMPPQQQMQLQIMPMDKSSPNLPAIHTAEPASDTDESMCQFEDMLVEEEENSEDEDKRILEDIQEDEEIEEQIEEIQPQIQALPLPPSLPLPLPLPPQPSLLENLPTQSDTRSSRSDLISFDGMSETDSSLGLIFYRESSSASANTGRASSSMSPVTPRSPMPLLAANAMNMEPPRPVAIRADSELLLSHHMSAYTHTRTRSAEQRIPQTNQPLHAQAPPNPAQALPRPLMPHRARRICSDITSPTGSTLMPQITGLGIYVTRPGMGWHPPQATREDARPAQGHVHPQAQPNDTPADPSQMEGAMHPTSQAIWNAFAFRNPVYLEHQSPTTASSESSEMTPIKFPLFQQYLL</sequence>
<feature type="domain" description="Integrase catalytic" evidence="2">
    <location>
        <begin position="11"/>
        <end position="215"/>
    </location>
</feature>
<dbReference type="GO" id="GO:0015074">
    <property type="term" value="P:DNA integration"/>
    <property type="evidence" value="ECO:0007669"/>
    <property type="project" value="InterPro"/>
</dbReference>
<dbReference type="PANTHER" id="PTHR37984">
    <property type="entry name" value="PROTEIN CBG26694"/>
    <property type="match status" value="1"/>
</dbReference>
<dbReference type="InterPro" id="IPR001584">
    <property type="entry name" value="Integrase_cat-core"/>
</dbReference>
<dbReference type="Gene3D" id="3.30.420.10">
    <property type="entry name" value="Ribonuclease H-like superfamily/Ribonuclease H"/>
    <property type="match status" value="1"/>
</dbReference>
<dbReference type="InterPro" id="IPR036397">
    <property type="entry name" value="RNaseH_sf"/>
</dbReference>
<dbReference type="Proteomes" id="UP000242474">
    <property type="component" value="Unassembled WGS sequence"/>
</dbReference>
<feature type="region of interest" description="Disordered" evidence="1">
    <location>
        <begin position="335"/>
        <end position="374"/>
    </location>
</feature>
<feature type="compositionally biased region" description="Polar residues" evidence="1">
    <location>
        <begin position="477"/>
        <end position="486"/>
    </location>
</feature>
<dbReference type="InterPro" id="IPR050951">
    <property type="entry name" value="Retrovirus_Pol_polyprotein"/>
</dbReference>
<dbReference type="InterPro" id="IPR012337">
    <property type="entry name" value="RNaseH-like_sf"/>
</dbReference>
<evidence type="ECO:0000256" key="1">
    <source>
        <dbReference type="SAM" id="MobiDB-lite"/>
    </source>
</evidence>
<dbReference type="EMBL" id="KZ303577">
    <property type="protein sequence ID" value="PIA12753.1"/>
    <property type="molecule type" value="Genomic_DNA"/>
</dbReference>
<evidence type="ECO:0000313" key="3">
    <source>
        <dbReference type="EMBL" id="PIA12753.1"/>
    </source>
</evidence>
<organism evidence="3 4">
    <name type="scientific">Coemansia reversa (strain ATCC 12441 / NRRL 1564)</name>
    <dbReference type="NCBI Taxonomy" id="763665"/>
    <lineage>
        <taxon>Eukaryota</taxon>
        <taxon>Fungi</taxon>
        <taxon>Fungi incertae sedis</taxon>
        <taxon>Zoopagomycota</taxon>
        <taxon>Kickxellomycotina</taxon>
        <taxon>Kickxellomycetes</taxon>
        <taxon>Kickxellales</taxon>
        <taxon>Kickxellaceae</taxon>
        <taxon>Coemansia</taxon>
    </lineage>
</organism>
<protein>
    <recommendedName>
        <fullName evidence="2">Integrase catalytic domain-containing protein</fullName>
    </recommendedName>
</protein>
<reference evidence="3 4" key="1">
    <citation type="journal article" date="2015" name="Genome Biol. Evol.">
        <title>Phylogenomic analyses indicate that early fungi evolved digesting cell walls of algal ancestors of land plants.</title>
        <authorList>
            <person name="Chang Y."/>
            <person name="Wang S."/>
            <person name="Sekimoto S."/>
            <person name="Aerts A.L."/>
            <person name="Choi C."/>
            <person name="Clum A."/>
            <person name="LaButti K.M."/>
            <person name="Lindquist E.A."/>
            <person name="Yee Ngan C."/>
            <person name="Ohm R.A."/>
            <person name="Salamov A.A."/>
            <person name="Grigoriev I.V."/>
            <person name="Spatafora J.W."/>
            <person name="Berbee M.L."/>
        </authorList>
    </citation>
    <scope>NUCLEOTIDE SEQUENCE [LARGE SCALE GENOMIC DNA]</scope>
    <source>
        <strain evidence="3 4">NRRL 1564</strain>
    </source>
</reference>